<accession>A0A9D4GCF2</accession>
<comment type="caution">
    <text evidence="2">The sequence shown here is derived from an EMBL/GenBank/DDBJ whole genome shotgun (WGS) entry which is preliminary data.</text>
</comment>
<name>A0A9D4GCF2_DREPO</name>
<organism evidence="2 3">
    <name type="scientific">Dreissena polymorpha</name>
    <name type="common">Zebra mussel</name>
    <name type="synonym">Mytilus polymorpha</name>
    <dbReference type="NCBI Taxonomy" id="45954"/>
    <lineage>
        <taxon>Eukaryota</taxon>
        <taxon>Metazoa</taxon>
        <taxon>Spiralia</taxon>
        <taxon>Lophotrochozoa</taxon>
        <taxon>Mollusca</taxon>
        <taxon>Bivalvia</taxon>
        <taxon>Autobranchia</taxon>
        <taxon>Heteroconchia</taxon>
        <taxon>Euheterodonta</taxon>
        <taxon>Imparidentia</taxon>
        <taxon>Neoheterodontei</taxon>
        <taxon>Myida</taxon>
        <taxon>Dreissenoidea</taxon>
        <taxon>Dreissenidae</taxon>
        <taxon>Dreissena</taxon>
    </lineage>
</organism>
<dbReference type="EMBL" id="JAIWYP010000006">
    <property type="protein sequence ID" value="KAH3814569.1"/>
    <property type="molecule type" value="Genomic_DNA"/>
</dbReference>
<dbReference type="GO" id="GO:0043066">
    <property type="term" value="P:negative regulation of apoptotic process"/>
    <property type="evidence" value="ECO:0007669"/>
    <property type="project" value="InterPro"/>
</dbReference>
<reference evidence="2" key="2">
    <citation type="submission" date="2020-11" db="EMBL/GenBank/DDBJ databases">
        <authorList>
            <person name="McCartney M.A."/>
            <person name="Auch B."/>
            <person name="Kono T."/>
            <person name="Mallez S."/>
            <person name="Becker A."/>
            <person name="Gohl D.M."/>
            <person name="Silverstein K.A.T."/>
            <person name="Koren S."/>
            <person name="Bechman K.B."/>
            <person name="Herman A."/>
            <person name="Abrahante J.E."/>
            <person name="Garbe J."/>
        </authorList>
    </citation>
    <scope>NUCLEOTIDE SEQUENCE</scope>
    <source>
        <strain evidence="2">Duluth1</strain>
        <tissue evidence="2">Whole animal</tissue>
    </source>
</reference>
<keyword evidence="3" id="KW-1185">Reference proteome</keyword>
<reference evidence="2" key="1">
    <citation type="journal article" date="2019" name="bioRxiv">
        <title>The Genome of the Zebra Mussel, Dreissena polymorpha: A Resource for Invasive Species Research.</title>
        <authorList>
            <person name="McCartney M.A."/>
            <person name="Auch B."/>
            <person name="Kono T."/>
            <person name="Mallez S."/>
            <person name="Zhang Y."/>
            <person name="Obille A."/>
            <person name="Becker A."/>
            <person name="Abrahante J.E."/>
            <person name="Garbe J."/>
            <person name="Badalamenti J.P."/>
            <person name="Herman A."/>
            <person name="Mangelson H."/>
            <person name="Liachko I."/>
            <person name="Sullivan S."/>
            <person name="Sone E.D."/>
            <person name="Koren S."/>
            <person name="Silverstein K.A.T."/>
            <person name="Beckman K.B."/>
            <person name="Gohl D.M."/>
        </authorList>
    </citation>
    <scope>NUCLEOTIDE SEQUENCE</scope>
    <source>
        <strain evidence="2">Duluth1</strain>
        <tissue evidence="2">Whole animal</tissue>
    </source>
</reference>
<dbReference type="Gene3D" id="2.40.128.180">
    <property type="match status" value="1"/>
</dbReference>
<evidence type="ECO:0000313" key="3">
    <source>
        <dbReference type="Proteomes" id="UP000828390"/>
    </source>
</evidence>
<feature type="coiled-coil region" evidence="1">
    <location>
        <begin position="17"/>
        <end position="51"/>
    </location>
</feature>
<dbReference type="InterPro" id="IPR010695">
    <property type="entry name" value="FAIM1"/>
</dbReference>
<protein>
    <submittedName>
        <fullName evidence="2">Uncharacterized protein</fullName>
    </submittedName>
</protein>
<dbReference type="AlphaFoldDB" id="A0A9D4GCF2"/>
<evidence type="ECO:0000313" key="2">
    <source>
        <dbReference type="EMBL" id="KAH3814569.1"/>
    </source>
</evidence>
<dbReference type="Proteomes" id="UP000828390">
    <property type="component" value="Unassembled WGS sequence"/>
</dbReference>
<dbReference type="Pfam" id="PF06905">
    <property type="entry name" value="FAIM1"/>
    <property type="match status" value="1"/>
</dbReference>
<proteinExistence type="predicted"/>
<keyword evidence="1" id="KW-0175">Coiled coil</keyword>
<gene>
    <name evidence="2" type="ORF">DPMN_143072</name>
</gene>
<evidence type="ECO:0000256" key="1">
    <source>
        <dbReference type="SAM" id="Coils"/>
    </source>
</evidence>
<dbReference type="InterPro" id="IPR038513">
    <property type="entry name" value="FAIM1_dom_sf"/>
</dbReference>
<dbReference type="OrthoDB" id="6262731at2759"/>
<sequence>MSVILSACRNTKQRAIARALKKKADKVQNRRERLKKEAELQELEAGELDAVTKMWSFEIEGEYYNVVLFLANDKDTVDIFVNDDEITNVMTDVSPEGATFDFLVGSSYKARISCSKDPGQGLVYSLTIDGYKVPECD</sequence>